<dbReference type="EMBL" id="PVTT01000001">
    <property type="protein sequence ID" value="PRY94514.1"/>
    <property type="molecule type" value="Genomic_DNA"/>
</dbReference>
<evidence type="ECO:0000259" key="1">
    <source>
        <dbReference type="Pfam" id="PF13403"/>
    </source>
</evidence>
<dbReference type="Pfam" id="PF13403">
    <property type="entry name" value="Hint_2"/>
    <property type="match status" value="1"/>
</dbReference>
<dbReference type="Proteomes" id="UP000238801">
    <property type="component" value="Unassembled WGS sequence"/>
</dbReference>
<gene>
    <name evidence="2" type="ORF">BCF33_0105</name>
</gene>
<keyword evidence="3" id="KW-1185">Reference proteome</keyword>
<evidence type="ECO:0000313" key="2">
    <source>
        <dbReference type="EMBL" id="PRY94514.1"/>
    </source>
</evidence>
<dbReference type="InterPro" id="IPR028992">
    <property type="entry name" value="Hedgehog/Intein_dom"/>
</dbReference>
<protein>
    <submittedName>
        <fullName evidence="2">YD repeat-containing protein</fullName>
    </submittedName>
</protein>
<dbReference type="InterPro" id="IPR036844">
    <property type="entry name" value="Hint_dom_sf"/>
</dbReference>
<feature type="domain" description="Hedgehog/Intein (Hint)" evidence="1">
    <location>
        <begin position="172"/>
        <end position="301"/>
    </location>
</feature>
<reference evidence="2 3" key="1">
    <citation type="submission" date="2018-03" db="EMBL/GenBank/DDBJ databases">
        <title>Genomic Encyclopedia of Archaeal and Bacterial Type Strains, Phase II (KMG-II): from individual species to whole genera.</title>
        <authorList>
            <person name="Goeker M."/>
        </authorList>
    </citation>
    <scope>NUCLEOTIDE SEQUENCE [LARGE SCALE GENOMIC DNA]</scope>
    <source>
        <strain evidence="2 3">DSM 29318</strain>
    </source>
</reference>
<evidence type="ECO:0000313" key="3">
    <source>
        <dbReference type="Proteomes" id="UP000238801"/>
    </source>
</evidence>
<sequence>MPSQYEVRIFGASNLTNGSGAQAFTSGATNGSTRTGTFTTGSDTGQIVTIVDDFNTTGPNQGGDSLTTFDDGTGARQALGEPVTLTYDQNGTTVTKTFPPGSQVQAEFVTEFSDGTEIVAIRIQNPDAGQPGQPNLVTAGYAVVGGAPPPGTTLGTITGNTGNGTTPYSDLPCFTPDVLIDTPSGPRPVGLLRPGDMVLTRDDGACEVTWTGARDVSLAEMAAEPSLCPIRLASGPVLSPLHRVLQIGGAIPLLTGEGEALIEARWLGRAFRPAGGVRYVHFACARHQIVRAAGLWAETLLRPVGRDPLMAEAKGAARHPARPLLTGYESRVLAQAAFA</sequence>
<organism evidence="2 3">
    <name type="scientific">Hasllibacter halocynthiae</name>
    <dbReference type="NCBI Taxonomy" id="595589"/>
    <lineage>
        <taxon>Bacteria</taxon>
        <taxon>Pseudomonadati</taxon>
        <taxon>Pseudomonadota</taxon>
        <taxon>Alphaproteobacteria</taxon>
        <taxon>Rhodobacterales</taxon>
        <taxon>Roseobacteraceae</taxon>
        <taxon>Hasllibacter</taxon>
    </lineage>
</organism>
<dbReference type="SUPFAM" id="SSF51294">
    <property type="entry name" value="Hedgehog/intein (Hint) domain"/>
    <property type="match status" value="1"/>
</dbReference>
<dbReference type="RefSeq" id="WP_158259322.1">
    <property type="nucleotide sequence ID" value="NZ_PVTT01000001.1"/>
</dbReference>
<accession>A0A2T0X6L9</accession>
<name>A0A2T0X6L9_9RHOB</name>
<dbReference type="AlphaFoldDB" id="A0A2T0X6L9"/>
<dbReference type="OrthoDB" id="7655157at2"/>
<comment type="caution">
    <text evidence="2">The sequence shown here is derived from an EMBL/GenBank/DDBJ whole genome shotgun (WGS) entry which is preliminary data.</text>
</comment>
<proteinExistence type="predicted"/>